<sequence length="219" mass="22738">MRILVTAGGTREPIDRVRAITNTSTGATGAALAAALTALGHSVELLRSAHSIAPSPSLASQAFTTTASLEAALRERLGTGDIDAVLMAAAVADFRPAEPLLGKIDSEAAALTLRLVRVPKLLPQLHAMSPRPLRVIGFKLTVGASDAERLAAVTAQFRAARVDAIAHNDLSEIETATARGTPHPFRLYTRAANDQAPPRLAGPAALAAAIHAFLTQPAK</sequence>
<dbReference type="STRING" id="1548208.AXK12_02815"/>
<comment type="caution">
    <text evidence="2">The sequence shown here is derived from an EMBL/GenBank/DDBJ whole genome shotgun (WGS) entry which is preliminary data.</text>
</comment>
<keyword evidence="3" id="KW-1185">Reference proteome</keyword>
<dbReference type="RefSeq" id="WP_068711142.1">
    <property type="nucleotide sequence ID" value="NZ_LSZP01000020.1"/>
</dbReference>
<evidence type="ECO:0000313" key="3">
    <source>
        <dbReference type="Proteomes" id="UP000071392"/>
    </source>
</evidence>
<dbReference type="GO" id="GO:0015937">
    <property type="term" value="P:coenzyme A biosynthetic process"/>
    <property type="evidence" value="ECO:0007669"/>
    <property type="project" value="UniProtKB-ARBA"/>
</dbReference>
<protein>
    <recommendedName>
        <fullName evidence="1">DNA/pantothenate metabolism flavoprotein C-terminal domain-containing protein</fullName>
    </recommendedName>
</protein>
<dbReference type="Gene3D" id="3.40.50.10300">
    <property type="entry name" value="CoaB-like"/>
    <property type="match status" value="1"/>
</dbReference>
<dbReference type="Pfam" id="PF04127">
    <property type="entry name" value="DFP"/>
    <property type="match status" value="1"/>
</dbReference>
<proteinExistence type="predicted"/>
<organism evidence="2 3">
    <name type="scientific">Cephaloticoccus capnophilus</name>
    <dbReference type="NCBI Taxonomy" id="1548208"/>
    <lineage>
        <taxon>Bacteria</taxon>
        <taxon>Pseudomonadati</taxon>
        <taxon>Verrucomicrobiota</taxon>
        <taxon>Opitutia</taxon>
        <taxon>Opitutales</taxon>
        <taxon>Opitutaceae</taxon>
        <taxon>Cephaloticoccus</taxon>
    </lineage>
</organism>
<name>A0A139SQ64_9BACT</name>
<dbReference type="SUPFAM" id="SSF102645">
    <property type="entry name" value="CoaB-like"/>
    <property type="match status" value="1"/>
</dbReference>
<dbReference type="Proteomes" id="UP000071392">
    <property type="component" value="Unassembled WGS sequence"/>
</dbReference>
<reference evidence="2 3" key="1">
    <citation type="submission" date="2016-02" db="EMBL/GenBank/DDBJ databases">
        <authorList>
            <person name="Wen L."/>
            <person name="He K."/>
            <person name="Yang H."/>
        </authorList>
    </citation>
    <scope>NUCLEOTIDE SEQUENCE [LARGE SCALE GENOMIC DNA]</scope>
    <source>
        <strain evidence="2 3">CV41</strain>
    </source>
</reference>
<gene>
    <name evidence="2" type="ORF">AXK12_02815</name>
</gene>
<feature type="domain" description="DNA/pantothenate metabolism flavoprotein C-terminal" evidence="1">
    <location>
        <begin position="2"/>
        <end position="177"/>
    </location>
</feature>
<evidence type="ECO:0000259" key="1">
    <source>
        <dbReference type="Pfam" id="PF04127"/>
    </source>
</evidence>
<accession>A0A139SQ64</accession>
<dbReference type="InterPro" id="IPR035929">
    <property type="entry name" value="CoaB-like_sf"/>
</dbReference>
<dbReference type="GO" id="GO:0003824">
    <property type="term" value="F:catalytic activity"/>
    <property type="evidence" value="ECO:0007669"/>
    <property type="project" value="UniProtKB-ARBA"/>
</dbReference>
<dbReference type="AlphaFoldDB" id="A0A139SQ64"/>
<dbReference type="InterPro" id="IPR007085">
    <property type="entry name" value="DNA/pantothenate-metab_flavo_C"/>
</dbReference>
<evidence type="ECO:0000313" key="2">
    <source>
        <dbReference type="EMBL" id="KXU36706.1"/>
    </source>
</evidence>
<dbReference type="EMBL" id="LSZP01000020">
    <property type="protein sequence ID" value="KXU36706.1"/>
    <property type="molecule type" value="Genomic_DNA"/>
</dbReference>